<name>A0A9K3Q2T8_9STRA</name>
<reference evidence="2" key="1">
    <citation type="journal article" date="2021" name="Sci. Rep.">
        <title>Diploid genomic architecture of Nitzschia inconspicua, an elite biomass production diatom.</title>
        <authorList>
            <person name="Oliver A."/>
            <person name="Podell S."/>
            <person name="Pinowska A."/>
            <person name="Traller J.C."/>
            <person name="Smith S.R."/>
            <person name="McClure R."/>
            <person name="Beliaev A."/>
            <person name="Bohutskyi P."/>
            <person name="Hill E.A."/>
            <person name="Rabines A."/>
            <person name="Zheng H."/>
            <person name="Allen L.Z."/>
            <person name="Kuo A."/>
            <person name="Grigoriev I.V."/>
            <person name="Allen A.E."/>
            <person name="Hazlebeck D."/>
            <person name="Allen E.E."/>
        </authorList>
    </citation>
    <scope>NUCLEOTIDE SEQUENCE</scope>
    <source>
        <strain evidence="2">Hildebrandi</strain>
    </source>
</reference>
<sequence length="448" mass="51481">MVSFSKHPRGKRQNFSLSLSTRSILVYLPIFLFCYVATILSLVSIRENSNGKSDTNGASTDTLQLRAYNSRQQSLTEQDVRGDDTPTIGVASTVTGCGESPFQDGAAVLKYSLDRHSAANGNGRYNYQTYIFYHPNATSCVLPLQALGFTLIKRATPIRVEEIQGEELRERIVKNGCCGEKELIKLEAYRLVQHPLVIHVDLDVLILKPMDDVIDFMLHPTTRRYNLQKVPLMWPEKPIPNDIQLLFTKDYNMVGPKRRDKPFQGGFFIIKPSLEVYDEFIRIVKEGDYHVKGGWGKKVGPFYGGMTIQGLLPYFYEHLHPGHAVELNRCIYNNMNDNPFMERKNGEKRCRTDQESCEDCRFRPKEDVVTFHFTICQKPWSCLSFRSQQDKFKLCREMNHEWFTYRSKLEQTWGRSGFGPGEFKPNHYLGYCSDRGTVGYLPIALPYG</sequence>
<dbReference type="AlphaFoldDB" id="A0A9K3Q2T8"/>
<proteinExistence type="predicted"/>
<evidence type="ECO:0008006" key="4">
    <source>
        <dbReference type="Google" id="ProtNLM"/>
    </source>
</evidence>
<dbReference type="OrthoDB" id="2014201at2759"/>
<protein>
    <recommendedName>
        <fullName evidence="4">Glycosyltransferase family 8 protein</fullName>
    </recommendedName>
</protein>
<dbReference type="EMBL" id="JAGRRH010000006">
    <property type="protein sequence ID" value="KAG7368923.1"/>
    <property type="molecule type" value="Genomic_DNA"/>
</dbReference>
<evidence type="ECO:0000256" key="1">
    <source>
        <dbReference type="SAM" id="Phobius"/>
    </source>
</evidence>
<dbReference type="InterPro" id="IPR050587">
    <property type="entry name" value="GNT1/Glycosyltrans_8"/>
</dbReference>
<keyword evidence="3" id="KW-1185">Reference proteome</keyword>
<dbReference type="PANTHER" id="PTHR11183">
    <property type="entry name" value="GLYCOGENIN SUBFAMILY MEMBER"/>
    <property type="match status" value="1"/>
</dbReference>
<keyword evidence="1" id="KW-0472">Membrane</keyword>
<gene>
    <name evidence="2" type="ORF">IV203_031666</name>
</gene>
<comment type="caution">
    <text evidence="2">The sequence shown here is derived from an EMBL/GenBank/DDBJ whole genome shotgun (WGS) entry which is preliminary data.</text>
</comment>
<keyword evidence="1" id="KW-0812">Transmembrane</keyword>
<feature type="transmembrane region" description="Helical" evidence="1">
    <location>
        <begin position="24"/>
        <end position="43"/>
    </location>
</feature>
<evidence type="ECO:0000313" key="2">
    <source>
        <dbReference type="EMBL" id="KAG7368923.1"/>
    </source>
</evidence>
<reference evidence="2" key="2">
    <citation type="submission" date="2021-04" db="EMBL/GenBank/DDBJ databases">
        <authorList>
            <person name="Podell S."/>
        </authorList>
    </citation>
    <scope>NUCLEOTIDE SEQUENCE</scope>
    <source>
        <strain evidence="2">Hildebrandi</strain>
    </source>
</reference>
<organism evidence="2 3">
    <name type="scientific">Nitzschia inconspicua</name>
    <dbReference type="NCBI Taxonomy" id="303405"/>
    <lineage>
        <taxon>Eukaryota</taxon>
        <taxon>Sar</taxon>
        <taxon>Stramenopiles</taxon>
        <taxon>Ochrophyta</taxon>
        <taxon>Bacillariophyta</taxon>
        <taxon>Bacillariophyceae</taxon>
        <taxon>Bacillariophycidae</taxon>
        <taxon>Bacillariales</taxon>
        <taxon>Bacillariaceae</taxon>
        <taxon>Nitzschia</taxon>
    </lineage>
</organism>
<dbReference type="Proteomes" id="UP000693970">
    <property type="component" value="Unassembled WGS sequence"/>
</dbReference>
<evidence type="ECO:0000313" key="3">
    <source>
        <dbReference type="Proteomes" id="UP000693970"/>
    </source>
</evidence>
<keyword evidence="1" id="KW-1133">Transmembrane helix</keyword>
<accession>A0A9K3Q2T8</accession>